<name>A0AAD5QA61_PYTIN</name>
<feature type="compositionally biased region" description="Basic and acidic residues" evidence="5">
    <location>
        <begin position="242"/>
        <end position="252"/>
    </location>
</feature>
<dbReference type="PANTHER" id="PTHR35678:SF1">
    <property type="entry name" value="PROTEIN STPG4"/>
    <property type="match status" value="1"/>
</dbReference>
<feature type="compositionally biased region" description="Basic and acidic residues" evidence="5">
    <location>
        <begin position="54"/>
        <end position="64"/>
    </location>
</feature>
<dbReference type="PANTHER" id="PTHR35678">
    <property type="entry name" value="PROTEIN STPG4"/>
    <property type="match status" value="1"/>
</dbReference>
<dbReference type="GO" id="GO:0005634">
    <property type="term" value="C:nucleus"/>
    <property type="evidence" value="ECO:0007669"/>
    <property type="project" value="UniProtKB-SubCell"/>
</dbReference>
<accession>A0AAD5QA61</accession>
<protein>
    <submittedName>
        <fullName evidence="6">Uncharacterized protein</fullName>
    </submittedName>
</protein>
<evidence type="ECO:0000313" key="7">
    <source>
        <dbReference type="Proteomes" id="UP001209570"/>
    </source>
</evidence>
<feature type="region of interest" description="Disordered" evidence="5">
    <location>
        <begin position="199"/>
        <end position="257"/>
    </location>
</feature>
<feature type="compositionally biased region" description="Polar residues" evidence="5">
    <location>
        <begin position="93"/>
        <end position="102"/>
    </location>
</feature>
<feature type="region of interest" description="Disordered" evidence="5">
    <location>
        <begin position="20"/>
        <end position="102"/>
    </location>
</feature>
<proteinExistence type="predicted"/>
<reference evidence="6" key="1">
    <citation type="submission" date="2021-12" db="EMBL/GenBank/DDBJ databases">
        <title>Prjna785345.</title>
        <authorList>
            <person name="Rujirawat T."/>
            <person name="Krajaejun T."/>
        </authorList>
    </citation>
    <scope>NUCLEOTIDE SEQUENCE</scope>
    <source>
        <strain evidence="6">Pi057C3</strain>
    </source>
</reference>
<organism evidence="6 7">
    <name type="scientific">Pythium insidiosum</name>
    <name type="common">Pythiosis disease agent</name>
    <dbReference type="NCBI Taxonomy" id="114742"/>
    <lineage>
        <taxon>Eukaryota</taxon>
        <taxon>Sar</taxon>
        <taxon>Stramenopiles</taxon>
        <taxon>Oomycota</taxon>
        <taxon>Peronosporomycetes</taxon>
        <taxon>Pythiales</taxon>
        <taxon>Pythiaceae</taxon>
        <taxon>Pythium</taxon>
    </lineage>
</organism>
<dbReference type="GO" id="GO:0044727">
    <property type="term" value="P:epigenetic programing of male pronucleus"/>
    <property type="evidence" value="ECO:0007669"/>
    <property type="project" value="TreeGrafter"/>
</dbReference>
<dbReference type="GO" id="GO:0042393">
    <property type="term" value="F:histone binding"/>
    <property type="evidence" value="ECO:0007669"/>
    <property type="project" value="TreeGrafter"/>
</dbReference>
<evidence type="ECO:0000256" key="2">
    <source>
        <dbReference type="ARBA" id="ARBA00004496"/>
    </source>
</evidence>
<comment type="subcellular location">
    <subcellularLocation>
        <location evidence="2">Cytoplasm</location>
    </subcellularLocation>
    <subcellularLocation>
        <location evidence="1">Nucleus</location>
    </subcellularLocation>
</comment>
<evidence type="ECO:0000256" key="5">
    <source>
        <dbReference type="SAM" id="MobiDB-lite"/>
    </source>
</evidence>
<dbReference type="EMBL" id="JAKCXM010000014">
    <property type="protein sequence ID" value="KAJ0408145.1"/>
    <property type="molecule type" value="Genomic_DNA"/>
</dbReference>
<evidence type="ECO:0000256" key="3">
    <source>
        <dbReference type="ARBA" id="ARBA00022490"/>
    </source>
</evidence>
<feature type="region of interest" description="Disordered" evidence="5">
    <location>
        <begin position="121"/>
        <end position="177"/>
    </location>
</feature>
<keyword evidence="3" id="KW-0963">Cytoplasm</keyword>
<dbReference type="Pfam" id="PF07004">
    <property type="entry name" value="SHIPPO-rpt"/>
    <property type="match status" value="4"/>
</dbReference>
<evidence type="ECO:0000256" key="4">
    <source>
        <dbReference type="ARBA" id="ARBA00023242"/>
    </source>
</evidence>
<dbReference type="AlphaFoldDB" id="A0AAD5QA61"/>
<feature type="compositionally biased region" description="Low complexity" evidence="5">
    <location>
        <begin position="324"/>
        <end position="338"/>
    </location>
</feature>
<dbReference type="Proteomes" id="UP001209570">
    <property type="component" value="Unassembled WGS sequence"/>
</dbReference>
<gene>
    <name evidence="6" type="ORF">P43SY_002115</name>
</gene>
<feature type="compositionally biased region" description="Polar residues" evidence="5">
    <location>
        <begin position="159"/>
        <end position="169"/>
    </location>
</feature>
<keyword evidence="4" id="KW-0539">Nucleus</keyword>
<comment type="caution">
    <text evidence="6">The sequence shown here is derived from an EMBL/GenBank/DDBJ whole genome shotgun (WGS) entry which is preliminary data.</text>
</comment>
<feature type="region of interest" description="Disordered" evidence="5">
    <location>
        <begin position="284"/>
        <end position="375"/>
    </location>
</feature>
<sequence length="375" mass="40455">MTGLNGDAEALGAVNYRQVGTRASGSVLRGAAVRRQPSPEPQSRVSSIPSKYETVLHRDPHERNAFGNRTQRFSDSENDLPGPGAYYKPPSMVRTTQDSGSVSKLGYSTGFVSKTKRFSERIRDAAPGPGQYSYQRNDKKALNRKHGSASFATPGRASGGNNDQFTTPSVAVPGPGEYNVSQTSSAIAHNIARAAFSSKVHRGFEPKRDVPPPGQYDNPIQLSQGLQRGHRSPQSVFKSTAKRLEDPVEAKRAPGPGAYNAQEAEVALRYDWIARAHTSAVFHKGNTDRFGRPPTKQTTDADVIGPGSYTLPSAFDDSSAAGQRSPVTSSVFRSTTSRGATFGGQRPSEAPGPAFYHPTSPDKRSHILNSNKKWL</sequence>
<keyword evidence="7" id="KW-1185">Reference proteome</keyword>
<evidence type="ECO:0000256" key="1">
    <source>
        <dbReference type="ARBA" id="ARBA00004123"/>
    </source>
</evidence>
<dbReference type="GO" id="GO:0003682">
    <property type="term" value="F:chromatin binding"/>
    <property type="evidence" value="ECO:0007669"/>
    <property type="project" value="TreeGrafter"/>
</dbReference>
<dbReference type="InterPro" id="IPR010736">
    <property type="entry name" value="SHIPPO-rpt"/>
</dbReference>
<feature type="compositionally biased region" description="Polar residues" evidence="5">
    <location>
        <begin position="218"/>
        <end position="238"/>
    </location>
</feature>
<evidence type="ECO:0000313" key="6">
    <source>
        <dbReference type="EMBL" id="KAJ0408145.1"/>
    </source>
</evidence>
<dbReference type="GO" id="GO:0005737">
    <property type="term" value="C:cytoplasm"/>
    <property type="evidence" value="ECO:0007669"/>
    <property type="project" value="UniProtKB-SubCell"/>
</dbReference>